<name>A0A0W1AA99_9GAMM</name>
<dbReference type="InterPro" id="IPR006137">
    <property type="entry name" value="NADH_UbQ_OxRdtase-like_20kDa"/>
</dbReference>
<dbReference type="InterPro" id="IPR037024">
    <property type="entry name" value="NiFe_Hase_small_N_sf"/>
</dbReference>
<keyword evidence="6" id="KW-1185">Reference proteome</keyword>
<dbReference type="GO" id="GO:0051538">
    <property type="term" value="F:3 iron, 4 sulfur cluster binding"/>
    <property type="evidence" value="ECO:0007669"/>
    <property type="project" value="UniProtKB-KW"/>
</dbReference>
<comment type="cofactor">
    <cofactor evidence="1">
        <name>[3Fe-4S] cluster</name>
        <dbReference type="ChEBI" id="CHEBI:21137"/>
    </cofactor>
</comment>
<protein>
    <submittedName>
        <fullName evidence="5">Sulfhydrogenase subunit delta</fullName>
    </submittedName>
</protein>
<dbReference type="PANTHER" id="PTHR42845:SF3">
    <property type="entry name" value="CYTOSOLIC NIFE-HYDROGENASE, DELTA SUBUNIT"/>
    <property type="match status" value="1"/>
</dbReference>
<dbReference type="EMBL" id="LNZC01000020">
    <property type="protein sequence ID" value="KTD78282.1"/>
    <property type="molecule type" value="Genomic_DNA"/>
</dbReference>
<keyword evidence="3" id="KW-0003">3Fe-4S</keyword>
<evidence type="ECO:0000313" key="5">
    <source>
        <dbReference type="EMBL" id="KTD78282.1"/>
    </source>
</evidence>
<dbReference type="AlphaFoldDB" id="A0A0W1AA99"/>
<evidence type="ECO:0000313" key="6">
    <source>
        <dbReference type="Proteomes" id="UP000054662"/>
    </source>
</evidence>
<reference evidence="5 6" key="1">
    <citation type="submission" date="2015-11" db="EMBL/GenBank/DDBJ databases">
        <title>Genomic analysis of 38 Legionella species identifies large and diverse effector repertoires.</title>
        <authorList>
            <person name="Burstein D."/>
            <person name="Amaro F."/>
            <person name="Zusman T."/>
            <person name="Lifshitz Z."/>
            <person name="Cohen O."/>
            <person name="Gilbert J.A."/>
            <person name="Pupko T."/>
            <person name="Shuman H.A."/>
            <person name="Segal G."/>
        </authorList>
    </citation>
    <scope>NUCLEOTIDE SEQUENCE [LARGE SCALE GENOMIC DNA]</scope>
    <source>
        <strain evidence="5 6">ATCC 49508</strain>
    </source>
</reference>
<dbReference type="STRING" id="45076.Lwor_1677"/>
<keyword evidence="3" id="KW-0479">Metal-binding</keyword>
<evidence type="ECO:0000256" key="1">
    <source>
        <dbReference type="ARBA" id="ARBA00001927"/>
    </source>
</evidence>
<dbReference type="Gene3D" id="3.40.50.700">
    <property type="entry name" value="NADH:ubiquinone oxidoreductase-like, 20kDa subunit"/>
    <property type="match status" value="1"/>
</dbReference>
<sequence>MKARIAVHKFTSCDGCQLAFLNAGEALLTLAEMVDIVNFAEAGVINVDAAVDIAFVEGSISTPQEQERIKKIREQSKYLITLGSCATAGGIQALRNGADVKEWMAHVYASPEHIATLSTSTPVSQHVRVDWELWGCPVNGKQVLEAIRFLLSHAAPRIKKDSECMECKRRGNVCVLITKKQPCMGPVTQLGCGSLCPALGRACYACYGPKENTNTTSLGGLFESWGMDKEAVARLFLHINNQAPAFKSAGNFFKGIRIVHE</sequence>
<dbReference type="InterPro" id="IPR051349">
    <property type="entry name" value="Hydrogenase_assoc-protein"/>
</dbReference>
<dbReference type="PANTHER" id="PTHR42845">
    <property type="entry name" value="COENZYME F420-REDUCING HYDROGENASE, GAMMA SUBUNIT"/>
    <property type="match status" value="1"/>
</dbReference>
<organism evidence="5 6">
    <name type="scientific">Legionella worsleiensis</name>
    <dbReference type="NCBI Taxonomy" id="45076"/>
    <lineage>
        <taxon>Bacteria</taxon>
        <taxon>Pseudomonadati</taxon>
        <taxon>Pseudomonadota</taxon>
        <taxon>Gammaproteobacteria</taxon>
        <taxon>Legionellales</taxon>
        <taxon>Legionellaceae</taxon>
        <taxon>Legionella</taxon>
    </lineage>
</organism>
<dbReference type="PATRIC" id="fig|45076.6.peg.1815"/>
<dbReference type="OrthoDB" id="9787729at2"/>
<dbReference type="RefSeq" id="WP_058493468.1">
    <property type="nucleotide sequence ID" value="NZ_CBCRUR010000012.1"/>
</dbReference>
<comment type="caution">
    <text evidence="5">The sequence shown here is derived from an EMBL/GenBank/DDBJ whole genome shotgun (WGS) entry which is preliminary data.</text>
</comment>
<keyword evidence="3" id="KW-0411">Iron-sulfur</keyword>
<dbReference type="SUPFAM" id="SSF56770">
    <property type="entry name" value="HydA/Nqo6-like"/>
    <property type="match status" value="1"/>
</dbReference>
<proteinExistence type="predicted"/>
<accession>A0A0W1AA99</accession>
<dbReference type="GO" id="GO:0016491">
    <property type="term" value="F:oxidoreductase activity"/>
    <property type="evidence" value="ECO:0007669"/>
    <property type="project" value="UniProtKB-KW"/>
</dbReference>
<dbReference type="Proteomes" id="UP000054662">
    <property type="component" value="Unassembled WGS sequence"/>
</dbReference>
<keyword evidence="2" id="KW-0560">Oxidoreductase</keyword>
<dbReference type="Pfam" id="PF01058">
    <property type="entry name" value="Oxidored_q6"/>
    <property type="match status" value="1"/>
</dbReference>
<evidence type="ECO:0000256" key="3">
    <source>
        <dbReference type="ARBA" id="ARBA00023291"/>
    </source>
</evidence>
<gene>
    <name evidence="5" type="ORF">Lwor_1677</name>
</gene>
<feature type="domain" description="NADH:ubiquinone oxidoreductase-like 20kDa subunit" evidence="4">
    <location>
        <begin position="13"/>
        <end position="148"/>
    </location>
</feature>
<evidence type="ECO:0000259" key="4">
    <source>
        <dbReference type="Pfam" id="PF01058"/>
    </source>
</evidence>
<keyword evidence="3" id="KW-0408">Iron</keyword>
<evidence type="ECO:0000256" key="2">
    <source>
        <dbReference type="ARBA" id="ARBA00023002"/>
    </source>
</evidence>